<reference evidence="2 3" key="1">
    <citation type="submission" date="2016-07" db="EMBL/GenBank/DDBJ databases">
        <title>Pervasive Adenine N6-methylation of Active Genes in Fungi.</title>
        <authorList>
            <consortium name="DOE Joint Genome Institute"/>
            <person name="Mondo S.J."/>
            <person name="Dannebaum R.O."/>
            <person name="Kuo R.C."/>
            <person name="Labutti K."/>
            <person name="Haridas S."/>
            <person name="Kuo A."/>
            <person name="Salamov A."/>
            <person name="Ahrendt S.R."/>
            <person name="Lipzen A."/>
            <person name="Sullivan W."/>
            <person name="Andreopoulos W.B."/>
            <person name="Clum A."/>
            <person name="Lindquist E."/>
            <person name="Daum C."/>
            <person name="Ramamoorthy G.K."/>
            <person name="Gryganskyi A."/>
            <person name="Culley D."/>
            <person name="Magnuson J.K."/>
            <person name="James T.Y."/>
            <person name="O'Malley M.A."/>
            <person name="Stajich J.E."/>
            <person name="Spatafora J.W."/>
            <person name="Visel A."/>
            <person name="Grigoriev I.V."/>
        </authorList>
    </citation>
    <scope>NUCLEOTIDE SEQUENCE [LARGE SCALE GENOMIC DNA]</scope>
    <source>
        <strain evidence="2 3">NRRL 1336</strain>
    </source>
</reference>
<evidence type="ECO:0000313" key="2">
    <source>
        <dbReference type="EMBL" id="ORZ23645.1"/>
    </source>
</evidence>
<protein>
    <submittedName>
        <fullName evidence="2">Uncharacterized protein</fullName>
    </submittedName>
</protein>
<feature type="region of interest" description="Disordered" evidence="1">
    <location>
        <begin position="1"/>
        <end position="70"/>
    </location>
</feature>
<evidence type="ECO:0000313" key="3">
    <source>
        <dbReference type="Proteomes" id="UP000193560"/>
    </source>
</evidence>
<dbReference type="OrthoDB" id="2288866at2759"/>
<evidence type="ECO:0000256" key="1">
    <source>
        <dbReference type="SAM" id="MobiDB-lite"/>
    </source>
</evidence>
<gene>
    <name evidence="2" type="ORF">BCR42DRAFT_405201</name>
</gene>
<accession>A0A1X2IX69</accession>
<dbReference type="EMBL" id="MCGE01000003">
    <property type="protein sequence ID" value="ORZ23645.1"/>
    <property type="molecule type" value="Genomic_DNA"/>
</dbReference>
<name>A0A1X2IX69_9FUNG</name>
<feature type="compositionally biased region" description="Polar residues" evidence="1">
    <location>
        <begin position="1"/>
        <end position="14"/>
    </location>
</feature>
<dbReference type="Proteomes" id="UP000193560">
    <property type="component" value="Unassembled WGS sequence"/>
</dbReference>
<sequence>MYPHLTRQNPTLTNRPLPYDSSKHHPAFGQPSQPMMPMPPTSPHHTQRRYMQQQQQQQQQQQSYNANPIGNFDASVSSPIFYGYVPVHSVHPMGPKL</sequence>
<keyword evidence="3" id="KW-1185">Reference proteome</keyword>
<feature type="compositionally biased region" description="Low complexity" evidence="1">
    <location>
        <begin position="52"/>
        <end position="62"/>
    </location>
</feature>
<organism evidence="2 3">
    <name type="scientific">Absidia repens</name>
    <dbReference type="NCBI Taxonomy" id="90262"/>
    <lineage>
        <taxon>Eukaryota</taxon>
        <taxon>Fungi</taxon>
        <taxon>Fungi incertae sedis</taxon>
        <taxon>Mucoromycota</taxon>
        <taxon>Mucoromycotina</taxon>
        <taxon>Mucoromycetes</taxon>
        <taxon>Mucorales</taxon>
        <taxon>Cunninghamellaceae</taxon>
        <taxon>Absidia</taxon>
    </lineage>
</organism>
<comment type="caution">
    <text evidence="2">The sequence shown here is derived from an EMBL/GenBank/DDBJ whole genome shotgun (WGS) entry which is preliminary data.</text>
</comment>
<dbReference type="AlphaFoldDB" id="A0A1X2IX69"/>
<proteinExistence type="predicted"/>